<keyword evidence="3" id="KW-1185">Reference proteome</keyword>
<comment type="caution">
    <text evidence="2">The sequence shown here is derived from an EMBL/GenBank/DDBJ whole genome shotgun (WGS) entry which is preliminary data.</text>
</comment>
<proteinExistence type="predicted"/>
<dbReference type="AlphaFoldDB" id="A0A427Y5R0"/>
<evidence type="ECO:0000313" key="3">
    <source>
        <dbReference type="Proteomes" id="UP000279236"/>
    </source>
</evidence>
<keyword evidence="1" id="KW-1133">Transmembrane helix</keyword>
<sequence length="77" mass="8080">MLDVSPRVVLVAAIVCSALPVYAHVSRPTYTNSASDGLVFMSMPLAVIVVVQIMASTGMMESPQSPAVEETKPAETS</sequence>
<keyword evidence="1" id="KW-0472">Membrane</keyword>
<gene>
    <name evidence="2" type="ORF">EHS24_004660</name>
</gene>
<dbReference type="Proteomes" id="UP000279236">
    <property type="component" value="Unassembled WGS sequence"/>
</dbReference>
<dbReference type="GeneID" id="39589203"/>
<organism evidence="2 3">
    <name type="scientific">Apiotrichum porosum</name>
    <dbReference type="NCBI Taxonomy" id="105984"/>
    <lineage>
        <taxon>Eukaryota</taxon>
        <taxon>Fungi</taxon>
        <taxon>Dikarya</taxon>
        <taxon>Basidiomycota</taxon>
        <taxon>Agaricomycotina</taxon>
        <taxon>Tremellomycetes</taxon>
        <taxon>Trichosporonales</taxon>
        <taxon>Trichosporonaceae</taxon>
        <taxon>Apiotrichum</taxon>
    </lineage>
</organism>
<reference evidence="2 3" key="1">
    <citation type="submission" date="2018-11" db="EMBL/GenBank/DDBJ databases">
        <title>Genome sequence of Apiotrichum porosum DSM 27194.</title>
        <authorList>
            <person name="Aliyu H."/>
            <person name="Gorte O."/>
            <person name="Ochsenreither K."/>
        </authorList>
    </citation>
    <scope>NUCLEOTIDE SEQUENCE [LARGE SCALE GENOMIC DNA]</scope>
    <source>
        <strain evidence="2 3">DSM 27194</strain>
    </source>
</reference>
<evidence type="ECO:0000256" key="1">
    <source>
        <dbReference type="SAM" id="Phobius"/>
    </source>
</evidence>
<protein>
    <submittedName>
        <fullName evidence="2">Uncharacterized protein</fullName>
    </submittedName>
</protein>
<dbReference type="EMBL" id="RSCE01000002">
    <property type="protein sequence ID" value="RSH86410.1"/>
    <property type="molecule type" value="Genomic_DNA"/>
</dbReference>
<accession>A0A427Y5R0</accession>
<feature type="transmembrane region" description="Helical" evidence="1">
    <location>
        <begin position="39"/>
        <end position="55"/>
    </location>
</feature>
<dbReference type="RefSeq" id="XP_028479195.1">
    <property type="nucleotide sequence ID" value="XM_028620223.1"/>
</dbReference>
<name>A0A427Y5R0_9TREE</name>
<evidence type="ECO:0000313" key="2">
    <source>
        <dbReference type="EMBL" id="RSH86410.1"/>
    </source>
</evidence>
<keyword evidence="1" id="KW-0812">Transmembrane</keyword>